<organism evidence="8 9">
    <name type="scientific">Adineta steineri</name>
    <dbReference type="NCBI Taxonomy" id="433720"/>
    <lineage>
        <taxon>Eukaryota</taxon>
        <taxon>Metazoa</taxon>
        <taxon>Spiralia</taxon>
        <taxon>Gnathifera</taxon>
        <taxon>Rotifera</taxon>
        <taxon>Eurotatoria</taxon>
        <taxon>Bdelloidea</taxon>
        <taxon>Adinetida</taxon>
        <taxon>Adinetidae</taxon>
        <taxon>Adineta</taxon>
    </lineage>
</organism>
<evidence type="ECO:0000256" key="2">
    <source>
        <dbReference type="ARBA" id="ARBA00022473"/>
    </source>
</evidence>
<dbReference type="PANTHER" id="PTHR22891">
    <property type="entry name" value="EUKARYOTIC TRANSLATION INITIATION FACTOR 2C"/>
    <property type="match status" value="1"/>
</dbReference>
<dbReference type="GO" id="GO:0003723">
    <property type="term" value="F:RNA binding"/>
    <property type="evidence" value="ECO:0007669"/>
    <property type="project" value="UniProtKB-KW"/>
</dbReference>
<keyword evidence="2" id="KW-0217">Developmental protein</keyword>
<accession>A0A820K9Z5</accession>
<feature type="non-terminal residue" evidence="8">
    <location>
        <position position="132"/>
    </location>
</feature>
<dbReference type="Pfam" id="PF02170">
    <property type="entry name" value="PAZ"/>
    <property type="match status" value="1"/>
</dbReference>
<dbReference type="GO" id="GO:0031047">
    <property type="term" value="P:regulatory ncRNA-mediated gene silencing"/>
    <property type="evidence" value="ECO:0007669"/>
    <property type="project" value="UniProtKB-KW"/>
</dbReference>
<dbReference type="InterPro" id="IPR003100">
    <property type="entry name" value="PAZ_dom"/>
</dbReference>
<proteinExistence type="inferred from homology"/>
<dbReference type="FunFam" id="2.170.260.10:FF:000003">
    <property type="entry name" value="Piwi-like RNA-mediated gene silencing 2"/>
    <property type="match status" value="1"/>
</dbReference>
<reference evidence="8" key="1">
    <citation type="submission" date="2021-02" db="EMBL/GenBank/DDBJ databases">
        <authorList>
            <person name="Nowell W R."/>
        </authorList>
    </citation>
    <scope>NUCLEOTIDE SEQUENCE</scope>
</reference>
<keyword evidence="3" id="KW-0963">Cytoplasm</keyword>
<dbReference type="PROSITE" id="PS50821">
    <property type="entry name" value="PAZ"/>
    <property type="match status" value="1"/>
</dbReference>
<dbReference type="Proteomes" id="UP000663844">
    <property type="component" value="Unassembled WGS sequence"/>
</dbReference>
<gene>
    <name evidence="8" type="ORF">OXD698_LOCUS48216</name>
</gene>
<evidence type="ECO:0000256" key="5">
    <source>
        <dbReference type="ARBA" id="ARBA00023158"/>
    </source>
</evidence>
<dbReference type="SMART" id="SM00949">
    <property type="entry name" value="PAZ"/>
    <property type="match status" value="1"/>
</dbReference>
<protein>
    <recommendedName>
        <fullName evidence="7">PAZ domain-containing protein</fullName>
    </recommendedName>
</protein>
<keyword evidence="5" id="KW-0943">RNA-mediated gene silencing</keyword>
<dbReference type="SUPFAM" id="SSF101690">
    <property type="entry name" value="PAZ domain"/>
    <property type="match status" value="1"/>
</dbReference>
<comment type="subcellular location">
    <subcellularLocation>
        <location evidence="1">Cytoplasm</location>
    </subcellularLocation>
</comment>
<keyword evidence="4" id="KW-0694">RNA-binding</keyword>
<dbReference type="CDD" id="cd02845">
    <property type="entry name" value="PAZ_piwi_like"/>
    <property type="match status" value="1"/>
</dbReference>
<evidence type="ECO:0000313" key="9">
    <source>
        <dbReference type="Proteomes" id="UP000663844"/>
    </source>
</evidence>
<feature type="non-terminal residue" evidence="8">
    <location>
        <position position="1"/>
    </location>
</feature>
<dbReference type="Gene3D" id="2.170.260.10">
    <property type="entry name" value="paz domain"/>
    <property type="match status" value="1"/>
</dbReference>
<dbReference type="InterPro" id="IPR036085">
    <property type="entry name" value="PAZ_dom_sf"/>
</dbReference>
<comment type="similarity">
    <text evidence="6">Belongs to the argonaute family. Piwi subfamily.</text>
</comment>
<evidence type="ECO:0000256" key="3">
    <source>
        <dbReference type="ARBA" id="ARBA00022490"/>
    </source>
</evidence>
<evidence type="ECO:0000313" key="8">
    <source>
        <dbReference type="EMBL" id="CAF4340729.1"/>
    </source>
</evidence>
<dbReference type="GO" id="GO:0005737">
    <property type="term" value="C:cytoplasm"/>
    <property type="evidence" value="ECO:0007669"/>
    <property type="project" value="UniProtKB-SubCell"/>
</dbReference>
<comment type="caution">
    <text evidence="8">The sequence shown here is derived from an EMBL/GenBank/DDBJ whole genome shotgun (WGS) entry which is preliminary data.</text>
</comment>
<dbReference type="EMBL" id="CAJOAZ010019856">
    <property type="protein sequence ID" value="CAF4340729.1"/>
    <property type="molecule type" value="Genomic_DNA"/>
</dbReference>
<feature type="domain" description="PAZ" evidence="7">
    <location>
        <begin position="26"/>
        <end position="132"/>
    </location>
</feature>
<sequence>NIYEGSLMINVDLSHKVLNKTTVFNRLQDIFTQFVDFKRAQDEATKELVGQIVLTTYNSKTYKIDEIAWDKSPNYAFKKRDGTDETLVKYYYDRYQLKIEDTTQPLLISKPSKKDRRAGQTGPLMLIPELCC</sequence>
<evidence type="ECO:0000256" key="6">
    <source>
        <dbReference type="ARBA" id="ARBA00038291"/>
    </source>
</evidence>
<evidence type="ECO:0000256" key="1">
    <source>
        <dbReference type="ARBA" id="ARBA00004496"/>
    </source>
</evidence>
<name>A0A820K9Z5_9BILA</name>
<dbReference type="AlphaFoldDB" id="A0A820K9Z5"/>
<evidence type="ECO:0000259" key="7">
    <source>
        <dbReference type="PROSITE" id="PS50821"/>
    </source>
</evidence>
<evidence type="ECO:0000256" key="4">
    <source>
        <dbReference type="ARBA" id="ARBA00022884"/>
    </source>
</evidence>